<dbReference type="EMBL" id="CAJVPY010021257">
    <property type="protein sequence ID" value="CAG8778932.1"/>
    <property type="molecule type" value="Genomic_DNA"/>
</dbReference>
<dbReference type="AlphaFoldDB" id="A0A9N9JFF6"/>
<name>A0A9N9JFF6_9GLOM</name>
<dbReference type="Proteomes" id="UP000789405">
    <property type="component" value="Unassembled WGS sequence"/>
</dbReference>
<sequence length="126" mass="14894">RAQKLELEEIGINLAIQHIFTKSFLFRHQKILRLIILFKILKYMQLSTLTNLEWWPFEMFSDIEEIFMDSFDYININDLDLCISQLQANKIKEIMGVILYIASELFMGSKYSIATNVYAFSINVEN</sequence>
<accession>A0A9N9JFF6</accession>
<organism evidence="1 2">
    <name type="scientific">Dentiscutata erythropus</name>
    <dbReference type="NCBI Taxonomy" id="1348616"/>
    <lineage>
        <taxon>Eukaryota</taxon>
        <taxon>Fungi</taxon>
        <taxon>Fungi incertae sedis</taxon>
        <taxon>Mucoromycota</taxon>
        <taxon>Glomeromycotina</taxon>
        <taxon>Glomeromycetes</taxon>
        <taxon>Diversisporales</taxon>
        <taxon>Gigasporaceae</taxon>
        <taxon>Dentiscutata</taxon>
    </lineage>
</organism>
<dbReference type="OrthoDB" id="2403434at2759"/>
<protein>
    <submittedName>
        <fullName evidence="1">4843_t:CDS:1</fullName>
    </submittedName>
</protein>
<reference evidence="1" key="1">
    <citation type="submission" date="2021-06" db="EMBL/GenBank/DDBJ databases">
        <authorList>
            <person name="Kallberg Y."/>
            <person name="Tangrot J."/>
            <person name="Rosling A."/>
        </authorList>
    </citation>
    <scope>NUCLEOTIDE SEQUENCE</scope>
    <source>
        <strain evidence="1">MA453B</strain>
    </source>
</reference>
<evidence type="ECO:0000313" key="2">
    <source>
        <dbReference type="Proteomes" id="UP000789405"/>
    </source>
</evidence>
<feature type="non-terminal residue" evidence="1">
    <location>
        <position position="126"/>
    </location>
</feature>
<proteinExistence type="predicted"/>
<evidence type="ECO:0000313" key="1">
    <source>
        <dbReference type="EMBL" id="CAG8778932.1"/>
    </source>
</evidence>
<gene>
    <name evidence="1" type="ORF">DERYTH_LOCUS19425</name>
</gene>
<comment type="caution">
    <text evidence="1">The sequence shown here is derived from an EMBL/GenBank/DDBJ whole genome shotgun (WGS) entry which is preliminary data.</text>
</comment>
<keyword evidence="2" id="KW-1185">Reference proteome</keyword>